<reference evidence="3" key="1">
    <citation type="submission" date="2020-06" db="EMBL/GenBank/DDBJ databases">
        <title>Draft genome of Bugula neritina, a colonial animal packing powerful symbionts and potential medicines.</title>
        <authorList>
            <person name="Rayko M."/>
        </authorList>
    </citation>
    <scope>NUCLEOTIDE SEQUENCE [LARGE SCALE GENOMIC DNA]</scope>
    <source>
        <strain evidence="3">Kwan_BN1</strain>
    </source>
</reference>
<protein>
    <submittedName>
        <fullName evidence="3">Uncharacterized protein</fullName>
    </submittedName>
</protein>
<evidence type="ECO:0000256" key="1">
    <source>
        <dbReference type="SAM" id="Coils"/>
    </source>
</evidence>
<keyword evidence="4" id="KW-1185">Reference proteome</keyword>
<feature type="region of interest" description="Disordered" evidence="2">
    <location>
        <begin position="135"/>
        <end position="158"/>
    </location>
</feature>
<name>A0A7J7J5Z3_BUGNE</name>
<feature type="coiled-coil region" evidence="1">
    <location>
        <begin position="9"/>
        <end position="67"/>
    </location>
</feature>
<dbReference type="Proteomes" id="UP000593567">
    <property type="component" value="Unassembled WGS sequence"/>
</dbReference>
<sequence>MKNEWLNIQQNYNEQQRVLEEELTEKRLNKQQFEEKLAELKANVKAKEEYEARFKQQQEQRASSSREIEKLKFVLQETDKLTAEDRRRGQEIIKKFEEQQSAIRDQLNQNNISKEQFEEQNSVIETLRRKELETKDREIAEQREQLESRPAAETSDDEGTWFDYVAERVLRFGRGAKKRVDNFIQWVKAPANPSKT</sequence>
<evidence type="ECO:0000256" key="2">
    <source>
        <dbReference type="SAM" id="MobiDB-lite"/>
    </source>
</evidence>
<evidence type="ECO:0000313" key="4">
    <source>
        <dbReference type="Proteomes" id="UP000593567"/>
    </source>
</evidence>
<keyword evidence="1" id="KW-0175">Coiled coil</keyword>
<comment type="caution">
    <text evidence="3">The sequence shown here is derived from an EMBL/GenBank/DDBJ whole genome shotgun (WGS) entry which is preliminary data.</text>
</comment>
<dbReference type="AlphaFoldDB" id="A0A7J7J5Z3"/>
<accession>A0A7J7J5Z3</accession>
<dbReference type="EMBL" id="VXIV02003069">
    <property type="protein sequence ID" value="KAF6021307.1"/>
    <property type="molecule type" value="Genomic_DNA"/>
</dbReference>
<organism evidence="3 4">
    <name type="scientific">Bugula neritina</name>
    <name type="common">Brown bryozoan</name>
    <name type="synonym">Sertularia neritina</name>
    <dbReference type="NCBI Taxonomy" id="10212"/>
    <lineage>
        <taxon>Eukaryota</taxon>
        <taxon>Metazoa</taxon>
        <taxon>Spiralia</taxon>
        <taxon>Lophotrochozoa</taxon>
        <taxon>Bryozoa</taxon>
        <taxon>Gymnolaemata</taxon>
        <taxon>Cheilostomatida</taxon>
        <taxon>Flustrina</taxon>
        <taxon>Buguloidea</taxon>
        <taxon>Bugulidae</taxon>
        <taxon>Bugula</taxon>
    </lineage>
</organism>
<feature type="compositionally biased region" description="Basic and acidic residues" evidence="2">
    <location>
        <begin position="135"/>
        <end position="147"/>
    </location>
</feature>
<evidence type="ECO:0000313" key="3">
    <source>
        <dbReference type="EMBL" id="KAF6021307.1"/>
    </source>
</evidence>
<gene>
    <name evidence="3" type="ORF">EB796_020381</name>
</gene>
<proteinExistence type="predicted"/>